<reference evidence="10 11" key="1">
    <citation type="submission" date="2023-12" db="EMBL/GenBank/DDBJ databases">
        <title>Description of new species of Mycobacterium terrae complex isolated from sewage at the Sao Paulo Zoological Park Foundation in Brazil.</title>
        <authorList>
            <person name="Romagnoli C.L."/>
            <person name="Conceicao E.C."/>
            <person name="Machado E."/>
            <person name="Barreto L.B.P.F."/>
            <person name="Sharma A."/>
            <person name="Silva N.M."/>
            <person name="Marques L.E."/>
            <person name="Juliana M.A."/>
            <person name="Lourenco M.C.S."/>
            <person name="Digiampietri L.A."/>
            <person name="Suffys P.N."/>
            <person name="Viana-Niero C."/>
        </authorList>
    </citation>
    <scope>NUCLEOTIDE SEQUENCE [LARGE SCALE GENOMIC DNA]</scope>
    <source>
        <strain evidence="10 11">MYC098</strain>
    </source>
</reference>
<dbReference type="PIRSF" id="PIRSF005572">
    <property type="entry name" value="NifS"/>
    <property type="match status" value="1"/>
</dbReference>
<dbReference type="InterPro" id="IPR016454">
    <property type="entry name" value="Cysteine_dSase"/>
</dbReference>
<name>A0ABU5XLQ9_9MYCO</name>
<evidence type="ECO:0000256" key="4">
    <source>
        <dbReference type="ARBA" id="ARBA00022723"/>
    </source>
</evidence>
<evidence type="ECO:0000256" key="7">
    <source>
        <dbReference type="ARBA" id="ARBA00023014"/>
    </source>
</evidence>
<evidence type="ECO:0000256" key="5">
    <source>
        <dbReference type="ARBA" id="ARBA00022898"/>
    </source>
</evidence>
<evidence type="ECO:0000259" key="9">
    <source>
        <dbReference type="Pfam" id="PF00266"/>
    </source>
</evidence>
<comment type="cofactor">
    <cofactor evidence="1">
        <name>pyridoxal 5'-phosphate</name>
        <dbReference type="ChEBI" id="CHEBI:597326"/>
    </cofactor>
</comment>
<sequence>MVYLDHAATTPMYPEAIEAMTAAMGSVGNASSLHAAGRSARRRMEESRESIAAQLGARPSEVVFTAGGTDGDNLAIKGIYWARRDADGRRRRIITTEVEHHAVLDSVNWLAEHEGAEITWLPTETDGSVSPAALREALRDSDDVALVSVMWANNEVGTVLPVTELASVAAEFGVPMHSDAVQAVGALPVDFGASGLSALTLTAHKFGGPGGVGALLVRRDVTCVPLAHGGGQERDIRSGTPDVAGAVGMAAALEIAVGSREVTSDRVAALRDRLIDGVLASISDTCVNGSRTERLPGNAHFTFAGCEGDSLLMLLDANGVECSTGSACTAGVARPSHVLMAMGADPVAARGSLRLSLGHTSVDDDVDAVLAVLPGAVDRARQAMLAAAGVSAMRVAR</sequence>
<keyword evidence="11" id="KW-1185">Reference proteome</keyword>
<dbReference type="InterPro" id="IPR015424">
    <property type="entry name" value="PyrdxlP-dep_Trfase"/>
</dbReference>
<evidence type="ECO:0000313" key="10">
    <source>
        <dbReference type="EMBL" id="MEB3023149.1"/>
    </source>
</evidence>
<comment type="catalytic activity">
    <reaction evidence="8">
        <text>(sulfur carrier)-H + L-cysteine = (sulfur carrier)-SH + L-alanine</text>
        <dbReference type="Rhea" id="RHEA:43892"/>
        <dbReference type="Rhea" id="RHEA-COMP:14737"/>
        <dbReference type="Rhea" id="RHEA-COMP:14739"/>
        <dbReference type="ChEBI" id="CHEBI:29917"/>
        <dbReference type="ChEBI" id="CHEBI:35235"/>
        <dbReference type="ChEBI" id="CHEBI:57972"/>
        <dbReference type="ChEBI" id="CHEBI:64428"/>
        <dbReference type="EC" id="2.8.1.7"/>
    </reaction>
</comment>
<dbReference type="SUPFAM" id="SSF53383">
    <property type="entry name" value="PLP-dependent transferases"/>
    <property type="match status" value="1"/>
</dbReference>
<evidence type="ECO:0000256" key="3">
    <source>
        <dbReference type="ARBA" id="ARBA00022679"/>
    </source>
</evidence>
<dbReference type="Proteomes" id="UP001299596">
    <property type="component" value="Unassembled WGS sequence"/>
</dbReference>
<evidence type="ECO:0000313" key="11">
    <source>
        <dbReference type="Proteomes" id="UP001299596"/>
    </source>
</evidence>
<dbReference type="PANTHER" id="PTHR11601:SF34">
    <property type="entry name" value="CYSTEINE DESULFURASE"/>
    <property type="match status" value="1"/>
</dbReference>
<keyword evidence="3" id="KW-0808">Transferase</keyword>
<dbReference type="EMBL" id="JAYJJR010000014">
    <property type="protein sequence ID" value="MEB3023149.1"/>
    <property type="molecule type" value="Genomic_DNA"/>
</dbReference>
<keyword evidence="7" id="KW-0411">Iron-sulfur</keyword>
<organism evidence="10 11">
    <name type="scientific">[Mycobacterium] crassicus</name>
    <dbReference type="NCBI Taxonomy" id="2872309"/>
    <lineage>
        <taxon>Bacteria</taxon>
        <taxon>Bacillati</taxon>
        <taxon>Actinomycetota</taxon>
        <taxon>Actinomycetes</taxon>
        <taxon>Mycobacteriales</taxon>
        <taxon>Mycobacteriaceae</taxon>
        <taxon>Mycolicibacter</taxon>
    </lineage>
</organism>
<keyword evidence="6" id="KW-0408">Iron</keyword>
<keyword evidence="4" id="KW-0479">Metal-binding</keyword>
<evidence type="ECO:0000256" key="2">
    <source>
        <dbReference type="ARBA" id="ARBA00006490"/>
    </source>
</evidence>
<dbReference type="Pfam" id="PF00266">
    <property type="entry name" value="Aminotran_5"/>
    <property type="match status" value="1"/>
</dbReference>
<protein>
    <submittedName>
        <fullName evidence="10">Cysteine desulfurase family protein</fullName>
    </submittedName>
</protein>
<dbReference type="InterPro" id="IPR000192">
    <property type="entry name" value="Aminotrans_V_dom"/>
</dbReference>
<dbReference type="RefSeq" id="WP_225404250.1">
    <property type="nucleotide sequence ID" value="NZ_JAYJJR010000014.1"/>
</dbReference>
<evidence type="ECO:0000256" key="1">
    <source>
        <dbReference type="ARBA" id="ARBA00001933"/>
    </source>
</evidence>
<gene>
    <name evidence="10" type="ORF">K6T79_19070</name>
</gene>
<comment type="caution">
    <text evidence="10">The sequence shown here is derived from an EMBL/GenBank/DDBJ whole genome shotgun (WGS) entry which is preliminary data.</text>
</comment>
<dbReference type="Gene3D" id="3.90.1150.10">
    <property type="entry name" value="Aspartate Aminotransferase, domain 1"/>
    <property type="match status" value="1"/>
</dbReference>
<evidence type="ECO:0000256" key="6">
    <source>
        <dbReference type="ARBA" id="ARBA00023004"/>
    </source>
</evidence>
<evidence type="ECO:0000256" key="8">
    <source>
        <dbReference type="ARBA" id="ARBA00050776"/>
    </source>
</evidence>
<dbReference type="InterPro" id="IPR015422">
    <property type="entry name" value="PyrdxlP-dep_Trfase_small"/>
</dbReference>
<comment type="similarity">
    <text evidence="2">Belongs to the class-V pyridoxal-phosphate-dependent aminotransferase family. NifS/IscS subfamily.</text>
</comment>
<dbReference type="Gene3D" id="1.10.260.50">
    <property type="match status" value="1"/>
</dbReference>
<dbReference type="Gene3D" id="3.40.640.10">
    <property type="entry name" value="Type I PLP-dependent aspartate aminotransferase-like (Major domain)"/>
    <property type="match status" value="1"/>
</dbReference>
<keyword evidence="5" id="KW-0663">Pyridoxal phosphate</keyword>
<dbReference type="InterPro" id="IPR015421">
    <property type="entry name" value="PyrdxlP-dep_Trfase_major"/>
</dbReference>
<accession>A0ABU5XLQ9</accession>
<dbReference type="PANTHER" id="PTHR11601">
    <property type="entry name" value="CYSTEINE DESULFURYLASE FAMILY MEMBER"/>
    <property type="match status" value="1"/>
</dbReference>
<proteinExistence type="inferred from homology"/>
<feature type="domain" description="Aminotransferase class V" evidence="9">
    <location>
        <begin position="2"/>
        <end position="369"/>
    </location>
</feature>